<keyword evidence="2" id="KW-0472">Membrane</keyword>
<evidence type="ECO:0000313" key="3">
    <source>
        <dbReference type="EMBL" id="CRL04802.1"/>
    </source>
</evidence>
<organism evidence="3 4">
    <name type="scientific">Clunio marinus</name>
    <dbReference type="NCBI Taxonomy" id="568069"/>
    <lineage>
        <taxon>Eukaryota</taxon>
        <taxon>Metazoa</taxon>
        <taxon>Ecdysozoa</taxon>
        <taxon>Arthropoda</taxon>
        <taxon>Hexapoda</taxon>
        <taxon>Insecta</taxon>
        <taxon>Pterygota</taxon>
        <taxon>Neoptera</taxon>
        <taxon>Endopterygota</taxon>
        <taxon>Diptera</taxon>
        <taxon>Nematocera</taxon>
        <taxon>Chironomoidea</taxon>
        <taxon>Chironomidae</taxon>
        <taxon>Clunio</taxon>
    </lineage>
</organism>
<protein>
    <submittedName>
        <fullName evidence="3">CLUMA_CG017856, isoform C</fullName>
    </submittedName>
</protein>
<feature type="compositionally biased region" description="Polar residues" evidence="1">
    <location>
        <begin position="592"/>
        <end position="604"/>
    </location>
</feature>
<dbReference type="PANTHER" id="PTHR12349:SF2">
    <property type="entry name" value="PALMITOYLTRANSFERASE ZDHHC8"/>
    <property type="match status" value="1"/>
</dbReference>
<dbReference type="GO" id="GO:0016409">
    <property type="term" value="F:palmitoyltransferase activity"/>
    <property type="evidence" value="ECO:0007669"/>
    <property type="project" value="TreeGrafter"/>
</dbReference>
<dbReference type="EMBL" id="CVRI01000063">
    <property type="protein sequence ID" value="CRL04802.1"/>
    <property type="molecule type" value="Genomic_DNA"/>
</dbReference>
<keyword evidence="2" id="KW-1133">Transmembrane helix</keyword>
<feature type="compositionally biased region" description="Low complexity" evidence="1">
    <location>
        <begin position="447"/>
        <end position="458"/>
    </location>
</feature>
<keyword evidence="2" id="KW-0812">Transmembrane</keyword>
<accession>A0A1J1IYN0</accession>
<evidence type="ECO:0000256" key="2">
    <source>
        <dbReference type="SAM" id="Phobius"/>
    </source>
</evidence>
<dbReference type="PANTHER" id="PTHR12349">
    <property type="entry name" value="ANKYRIN REPEAT AND LEM DOMAIN-CONTAINING PROTEIN 2"/>
    <property type="match status" value="1"/>
</dbReference>
<name>A0A1J1IYN0_9DIPT</name>
<proteinExistence type="predicted"/>
<feature type="region of interest" description="Disordered" evidence="1">
    <location>
        <begin position="571"/>
        <end position="607"/>
    </location>
</feature>
<evidence type="ECO:0000256" key="1">
    <source>
        <dbReference type="SAM" id="MobiDB-lite"/>
    </source>
</evidence>
<dbReference type="AlphaFoldDB" id="A0A1J1IYN0"/>
<feature type="region of interest" description="Disordered" evidence="1">
    <location>
        <begin position="447"/>
        <end position="480"/>
    </location>
</feature>
<feature type="region of interest" description="Disordered" evidence="1">
    <location>
        <begin position="150"/>
        <end position="204"/>
    </location>
</feature>
<evidence type="ECO:0000313" key="4">
    <source>
        <dbReference type="Proteomes" id="UP000183832"/>
    </source>
</evidence>
<gene>
    <name evidence="3" type="ORF">CLUMA_CG017856</name>
</gene>
<reference evidence="3 4" key="1">
    <citation type="submission" date="2015-04" db="EMBL/GenBank/DDBJ databases">
        <authorList>
            <person name="Syromyatnikov M.Y."/>
            <person name="Popov V.N."/>
        </authorList>
    </citation>
    <scope>NUCLEOTIDE SEQUENCE [LARGE SCALE GENOMIC DNA]</scope>
</reference>
<sequence length="619" mass="69226">MLSIFTFSLLYVLNSRDKLGQTQPIVAMGLMALISILAIPIFGLTGFHMVLVSRGRTTNEQVTGKFKGGYNPFSRGCWNNCCFTLCGPQYPSLKDAKKHGARRINQNNQQISIITSENTGLNSNNHQPQMQAQQQQQHYDGRINTQVKTYTDHGNGHSVMRTGNSSHYSKLSPGREHDIDMDPQASQSQDCEPTPPPLQRHGSKNNFFPPPMDNNEATRQQNVRMYGQARFSPHPRHRSYTSDPLSPDQTMSVQQMQQTNVPRMGTGNLTTSSATPTMQQRIKAIGGVALPLAAVSSPVRRSNPGTPTQVRRPDFIYVANQQQQQQQQQPGLNYYDFPIHQQTSNQMMIHQQQQQGQIGLPSYPNGSPQRRFLSEGELLSRTASNGLSIGNELQYVNRTNNTVDNIRELAGSPQRGVYNWKDNSPPGYPNQNQIPMGAAMYANVAGQPPQQQTNNTNNFIGRPPLPTSQQQQQQAQQQQYLQNQNMTIATSQQQQQQSNNRQQSNVSSIINNIVANSANASNYHPALRGGVQVFPPQIPASPQVKRKQTPTRPISFVRALEMANSIEMTNTNYQQQAQQQQQQGEPIDKSSNEMNPNVQQSQQIVDRGSIYDTNYEISV</sequence>
<feature type="compositionally biased region" description="Low complexity" evidence="1">
    <location>
        <begin position="574"/>
        <end position="583"/>
    </location>
</feature>
<feature type="transmembrane region" description="Helical" evidence="2">
    <location>
        <begin position="25"/>
        <end position="47"/>
    </location>
</feature>
<feature type="compositionally biased region" description="Low complexity" evidence="1">
    <location>
        <begin position="469"/>
        <end position="480"/>
    </location>
</feature>
<dbReference type="Proteomes" id="UP000183832">
    <property type="component" value="Unassembled WGS sequence"/>
</dbReference>
<dbReference type="OrthoDB" id="4096362at2759"/>
<keyword evidence="4" id="KW-1185">Reference proteome</keyword>